<organism evidence="2 3">
    <name type="scientific">Actinacidiphila oryziradicis</name>
    <dbReference type="NCBI Taxonomy" id="2571141"/>
    <lineage>
        <taxon>Bacteria</taxon>
        <taxon>Bacillati</taxon>
        <taxon>Actinomycetota</taxon>
        <taxon>Actinomycetes</taxon>
        <taxon>Kitasatosporales</taxon>
        <taxon>Streptomycetaceae</taxon>
        <taxon>Actinacidiphila</taxon>
    </lineage>
</organism>
<evidence type="ECO:0000313" key="2">
    <source>
        <dbReference type="EMBL" id="TKA12707.1"/>
    </source>
</evidence>
<evidence type="ECO:0000313" key="3">
    <source>
        <dbReference type="Proteomes" id="UP000305778"/>
    </source>
</evidence>
<accession>A0A4U0SX72</accession>
<dbReference type="Pfam" id="PF05685">
    <property type="entry name" value="Uma2"/>
    <property type="match status" value="1"/>
</dbReference>
<comment type="caution">
    <text evidence="2">The sequence shown here is derived from an EMBL/GenBank/DDBJ whole genome shotgun (WGS) entry which is preliminary data.</text>
</comment>
<dbReference type="InterPro" id="IPR011335">
    <property type="entry name" value="Restrct_endonuc-II-like"/>
</dbReference>
<keyword evidence="3" id="KW-1185">Reference proteome</keyword>
<protein>
    <submittedName>
        <fullName evidence="2">Uma2 family endonuclease</fullName>
    </submittedName>
</protein>
<keyword evidence="2" id="KW-0378">Hydrolase</keyword>
<keyword evidence="2" id="KW-0540">Nuclease</keyword>
<dbReference type="InterPro" id="IPR012296">
    <property type="entry name" value="Nuclease_put_TT1808"/>
</dbReference>
<dbReference type="RefSeq" id="WP_136722184.1">
    <property type="nucleotide sequence ID" value="NZ_SUMC01000003.1"/>
</dbReference>
<dbReference type="Gene3D" id="3.90.1570.10">
    <property type="entry name" value="tt1808, chain A"/>
    <property type="match status" value="1"/>
</dbReference>
<dbReference type="OrthoDB" id="4537149at2"/>
<reference evidence="2 3" key="1">
    <citation type="submission" date="2019-04" db="EMBL/GenBank/DDBJ databases">
        <title>Streptomyces oryziradicis sp. nov., a novel actinomycete isolated from rhizosphere soil of rice (Oryza sativa L.).</title>
        <authorList>
            <person name="Li C."/>
        </authorList>
    </citation>
    <scope>NUCLEOTIDE SEQUENCE [LARGE SCALE GENOMIC DNA]</scope>
    <source>
        <strain evidence="2 3">NEAU-C40</strain>
    </source>
</reference>
<dbReference type="Proteomes" id="UP000305778">
    <property type="component" value="Unassembled WGS sequence"/>
</dbReference>
<gene>
    <name evidence="2" type="ORF">FCI23_04860</name>
</gene>
<proteinExistence type="predicted"/>
<evidence type="ECO:0000259" key="1">
    <source>
        <dbReference type="Pfam" id="PF05685"/>
    </source>
</evidence>
<dbReference type="GO" id="GO:0004519">
    <property type="term" value="F:endonuclease activity"/>
    <property type="evidence" value="ECO:0007669"/>
    <property type="project" value="UniProtKB-KW"/>
</dbReference>
<sequence length="192" mass="21367">MSAMAHEPLSQEETLLEGFLALETPQGFRAELIEGEIVVTPPPSGRHERWLSRIALQVARKSEVVMDASGNRGLEVPRGGLCPKNHVIPDVVFARLELDLFDDDESWMPCDGVAMVVEVTSGQPERDRTAKRHCYARGGIPLYLLIDRENETVTLFAEPEGDDYQADCRRPFGKPIELPAPFSFTLETGDFA</sequence>
<dbReference type="AlphaFoldDB" id="A0A4U0SX72"/>
<dbReference type="CDD" id="cd06260">
    <property type="entry name" value="DUF820-like"/>
    <property type="match status" value="1"/>
</dbReference>
<name>A0A4U0SX72_9ACTN</name>
<dbReference type="PANTHER" id="PTHR35400">
    <property type="entry name" value="SLR1083 PROTEIN"/>
    <property type="match status" value="1"/>
</dbReference>
<keyword evidence="2" id="KW-0255">Endonuclease</keyword>
<dbReference type="PANTHER" id="PTHR35400:SF3">
    <property type="entry name" value="SLL1072 PROTEIN"/>
    <property type="match status" value="1"/>
</dbReference>
<dbReference type="EMBL" id="SUMC01000003">
    <property type="protein sequence ID" value="TKA12707.1"/>
    <property type="molecule type" value="Genomic_DNA"/>
</dbReference>
<feature type="domain" description="Putative restriction endonuclease" evidence="1">
    <location>
        <begin position="17"/>
        <end position="183"/>
    </location>
</feature>
<dbReference type="InterPro" id="IPR008538">
    <property type="entry name" value="Uma2"/>
</dbReference>
<dbReference type="SUPFAM" id="SSF52980">
    <property type="entry name" value="Restriction endonuclease-like"/>
    <property type="match status" value="1"/>
</dbReference>